<reference evidence="2" key="2">
    <citation type="submission" date="2015-03" db="EMBL/GenBank/DDBJ databases">
        <authorList>
            <person name="Chow C.-E.T."/>
            <person name="Winget D.M."/>
            <person name="White R.A.III."/>
            <person name="Hallam S.J."/>
            <person name="Suttle C.A."/>
        </authorList>
    </citation>
    <scope>NUCLEOTIDE SEQUENCE</scope>
    <source>
        <strain evidence="2">Oxic1_6</strain>
    </source>
</reference>
<evidence type="ECO:0000313" key="2">
    <source>
        <dbReference type="EMBL" id="AKH48176.1"/>
    </source>
</evidence>
<reference evidence="2" key="1">
    <citation type="journal article" date="2015" name="Front. Microbiol.">
        <title>Combining genomic sequencing methods to explore viral diversity and reveal potential virus-host interactions.</title>
        <authorList>
            <person name="Chow C.E."/>
            <person name="Winget D.M."/>
            <person name="White R.A.III."/>
            <person name="Hallam S.J."/>
            <person name="Suttle C.A."/>
        </authorList>
    </citation>
    <scope>NUCLEOTIDE SEQUENCE</scope>
    <source>
        <strain evidence="2">Oxic1_6</strain>
    </source>
</reference>
<sequence length="50" mass="5822">MGRRLGRRRRDPRPLVLRWSALPAPWLTRTRTRTRRGSHARSEPSRSGSG</sequence>
<protein>
    <submittedName>
        <fullName evidence="2">Uncharacterized protein</fullName>
    </submittedName>
</protein>
<dbReference type="EMBL" id="KR029601">
    <property type="protein sequence ID" value="AKH48176.1"/>
    <property type="molecule type" value="Genomic_DNA"/>
</dbReference>
<organism evidence="2">
    <name type="scientific">uncultured marine virus</name>
    <dbReference type="NCBI Taxonomy" id="186617"/>
    <lineage>
        <taxon>Viruses</taxon>
        <taxon>environmental samples</taxon>
    </lineage>
</organism>
<proteinExistence type="predicted"/>
<feature type="compositionally biased region" description="Basic residues" evidence="1">
    <location>
        <begin position="30"/>
        <end position="39"/>
    </location>
</feature>
<accession>A0A0F7LAL1</accession>
<evidence type="ECO:0000256" key="1">
    <source>
        <dbReference type="SAM" id="MobiDB-lite"/>
    </source>
</evidence>
<name>A0A0F7LAL1_9VIRU</name>
<feature type="region of interest" description="Disordered" evidence="1">
    <location>
        <begin position="26"/>
        <end position="50"/>
    </location>
</feature>